<evidence type="ECO:0000256" key="9">
    <source>
        <dbReference type="ARBA" id="ARBA00022722"/>
    </source>
</evidence>
<dbReference type="GO" id="GO:0032299">
    <property type="term" value="C:ribonuclease H2 complex"/>
    <property type="evidence" value="ECO:0007669"/>
    <property type="project" value="TreeGrafter"/>
</dbReference>
<dbReference type="SUPFAM" id="SSF53098">
    <property type="entry name" value="Ribonuclease H-like"/>
    <property type="match status" value="1"/>
</dbReference>
<dbReference type="GO" id="GO:0003723">
    <property type="term" value="F:RNA binding"/>
    <property type="evidence" value="ECO:0007669"/>
    <property type="project" value="UniProtKB-UniRule"/>
</dbReference>
<evidence type="ECO:0000256" key="14">
    <source>
        <dbReference type="HAMAP-Rule" id="MF_00052"/>
    </source>
</evidence>
<keyword evidence="19" id="KW-1185">Reference proteome</keyword>
<dbReference type="AlphaFoldDB" id="A0A1H9QPH5"/>
<dbReference type="InterPro" id="IPR024567">
    <property type="entry name" value="RNase_HII/HIII_dom"/>
</dbReference>
<dbReference type="FunFam" id="3.30.420.10:FF:000006">
    <property type="entry name" value="Ribonuclease HII"/>
    <property type="match status" value="1"/>
</dbReference>
<evidence type="ECO:0000256" key="12">
    <source>
        <dbReference type="ARBA" id="ARBA00022801"/>
    </source>
</evidence>
<dbReference type="InterPro" id="IPR022898">
    <property type="entry name" value="RNase_HII"/>
</dbReference>
<evidence type="ECO:0000256" key="8">
    <source>
        <dbReference type="ARBA" id="ARBA00022490"/>
    </source>
</evidence>
<comment type="function">
    <text evidence="3 14 16">Endonuclease that specifically degrades the RNA of RNA-DNA hybrids.</text>
</comment>
<evidence type="ECO:0000256" key="7">
    <source>
        <dbReference type="ARBA" id="ARBA00019179"/>
    </source>
</evidence>
<comment type="cofactor">
    <cofactor evidence="2">
        <name>Mg(2+)</name>
        <dbReference type="ChEBI" id="CHEBI:18420"/>
    </cofactor>
</comment>
<dbReference type="EC" id="3.1.26.4" evidence="6 14"/>
<evidence type="ECO:0000313" key="19">
    <source>
        <dbReference type="Proteomes" id="UP000198571"/>
    </source>
</evidence>
<evidence type="ECO:0000259" key="17">
    <source>
        <dbReference type="PROSITE" id="PS51975"/>
    </source>
</evidence>
<dbReference type="InterPro" id="IPR036397">
    <property type="entry name" value="RNaseH_sf"/>
</dbReference>
<dbReference type="Pfam" id="PF01351">
    <property type="entry name" value="RNase_HII"/>
    <property type="match status" value="1"/>
</dbReference>
<name>A0A1H9QPH5_9BACI</name>
<evidence type="ECO:0000256" key="3">
    <source>
        <dbReference type="ARBA" id="ARBA00004065"/>
    </source>
</evidence>
<reference evidence="19" key="1">
    <citation type="submission" date="2016-10" db="EMBL/GenBank/DDBJ databases">
        <authorList>
            <person name="Varghese N."/>
            <person name="Submissions S."/>
        </authorList>
    </citation>
    <scope>NUCLEOTIDE SEQUENCE [LARGE SCALE GENOMIC DNA]</scope>
    <source>
        <strain evidence="19">S9</strain>
    </source>
</reference>
<dbReference type="NCBIfam" id="NF000595">
    <property type="entry name" value="PRK00015.1-3"/>
    <property type="match status" value="1"/>
</dbReference>
<dbReference type="InterPro" id="IPR001352">
    <property type="entry name" value="RNase_HII/HIII"/>
</dbReference>
<comment type="catalytic activity">
    <reaction evidence="1 14 15 16">
        <text>Endonucleolytic cleavage to 5'-phosphomonoester.</text>
        <dbReference type="EC" id="3.1.26.4"/>
    </reaction>
</comment>
<dbReference type="GO" id="GO:0004523">
    <property type="term" value="F:RNA-DNA hybrid ribonuclease activity"/>
    <property type="evidence" value="ECO:0007669"/>
    <property type="project" value="UniProtKB-UniRule"/>
</dbReference>
<evidence type="ECO:0000256" key="15">
    <source>
        <dbReference type="PROSITE-ProRule" id="PRU01319"/>
    </source>
</evidence>
<keyword evidence="12 14" id="KW-0378">Hydrolase</keyword>
<dbReference type="GO" id="GO:0006298">
    <property type="term" value="P:mismatch repair"/>
    <property type="evidence" value="ECO:0007669"/>
    <property type="project" value="TreeGrafter"/>
</dbReference>
<dbReference type="GO" id="GO:0030145">
    <property type="term" value="F:manganese ion binding"/>
    <property type="evidence" value="ECO:0007669"/>
    <property type="project" value="UniProtKB-UniRule"/>
</dbReference>
<organism evidence="18 19">
    <name type="scientific">Salipaludibacillus aurantiacus</name>
    <dbReference type="NCBI Taxonomy" id="1601833"/>
    <lineage>
        <taxon>Bacteria</taxon>
        <taxon>Bacillati</taxon>
        <taxon>Bacillota</taxon>
        <taxon>Bacilli</taxon>
        <taxon>Bacillales</taxon>
        <taxon>Bacillaceae</taxon>
    </lineage>
</organism>
<dbReference type="GO" id="GO:0005737">
    <property type="term" value="C:cytoplasm"/>
    <property type="evidence" value="ECO:0007669"/>
    <property type="project" value="UniProtKB-SubCell"/>
</dbReference>
<feature type="domain" description="RNase H type-2" evidence="17">
    <location>
        <begin position="72"/>
        <end position="256"/>
    </location>
</feature>
<evidence type="ECO:0000256" key="6">
    <source>
        <dbReference type="ARBA" id="ARBA00012180"/>
    </source>
</evidence>
<comment type="cofactor">
    <cofactor evidence="14 15">
        <name>Mn(2+)</name>
        <dbReference type="ChEBI" id="CHEBI:29035"/>
    </cofactor>
    <cofactor evidence="14 15">
        <name>Mg(2+)</name>
        <dbReference type="ChEBI" id="CHEBI:18420"/>
    </cofactor>
    <text evidence="14 15">Manganese or magnesium. Binds 1 divalent metal ion per monomer in the absence of substrate. May bind a second metal ion after substrate binding.</text>
</comment>
<dbReference type="CDD" id="cd07182">
    <property type="entry name" value="RNase_HII_bacteria_HII_like"/>
    <property type="match status" value="1"/>
</dbReference>
<comment type="subcellular location">
    <subcellularLocation>
        <location evidence="4 14">Cytoplasm</location>
    </subcellularLocation>
</comment>
<evidence type="ECO:0000256" key="16">
    <source>
        <dbReference type="RuleBase" id="RU003515"/>
    </source>
</evidence>
<feature type="binding site" evidence="14 15">
    <location>
        <position position="78"/>
    </location>
    <ligand>
        <name>a divalent metal cation</name>
        <dbReference type="ChEBI" id="CHEBI:60240"/>
    </ligand>
</feature>
<evidence type="ECO:0000256" key="13">
    <source>
        <dbReference type="ARBA" id="ARBA00023211"/>
    </source>
</evidence>
<evidence type="ECO:0000256" key="10">
    <source>
        <dbReference type="ARBA" id="ARBA00022723"/>
    </source>
</evidence>
<keyword evidence="9 14" id="KW-0540">Nuclease</keyword>
<evidence type="ECO:0000256" key="4">
    <source>
        <dbReference type="ARBA" id="ARBA00004496"/>
    </source>
</evidence>
<evidence type="ECO:0000256" key="2">
    <source>
        <dbReference type="ARBA" id="ARBA00001946"/>
    </source>
</evidence>
<evidence type="ECO:0000256" key="5">
    <source>
        <dbReference type="ARBA" id="ARBA00007383"/>
    </source>
</evidence>
<keyword evidence="8 14" id="KW-0963">Cytoplasm</keyword>
<feature type="binding site" evidence="14 15">
    <location>
        <position position="79"/>
    </location>
    <ligand>
        <name>a divalent metal cation</name>
        <dbReference type="ChEBI" id="CHEBI:60240"/>
    </ligand>
</feature>
<dbReference type="GO" id="GO:0043137">
    <property type="term" value="P:DNA replication, removal of RNA primer"/>
    <property type="evidence" value="ECO:0007669"/>
    <property type="project" value="TreeGrafter"/>
</dbReference>
<accession>A0A1H9QPH5</accession>
<gene>
    <name evidence="14" type="primary">rnhB</name>
    <name evidence="18" type="ORF">SAMN05518684_102285</name>
</gene>
<sequence length="256" mass="29087">MKKKTIAEIKCKLETLQDENDPFLEELHNDERKGVKGLIARWKKQQVERQKLESHYTEMSSFEKEAWNKGYLRIAGIDEAGRGPLAGPVIASCVVLPSDVRLLGLTDSKKLTKTKREYFYDEIMRKAEAVGVGIVSAQEIDELNIYQASKQAMVRAVKQISEDSPDYLLIDAMELPLDIAQKSLVKGDSRSVSIAASSIIAKVTRDRYMDKLHKQYPMYQFDKHAGYGTRAHLEAIEEHGILEEHRRSFAPVKSYA</sequence>
<keyword evidence="10 14" id="KW-0479">Metal-binding</keyword>
<feature type="binding site" evidence="14 15">
    <location>
        <position position="171"/>
    </location>
    <ligand>
        <name>a divalent metal cation</name>
        <dbReference type="ChEBI" id="CHEBI:60240"/>
    </ligand>
</feature>
<dbReference type="STRING" id="1601833.SAMN05518684_102285"/>
<dbReference type="NCBIfam" id="NF000594">
    <property type="entry name" value="PRK00015.1-1"/>
    <property type="match status" value="1"/>
</dbReference>
<dbReference type="PROSITE" id="PS51975">
    <property type="entry name" value="RNASE_H_2"/>
    <property type="match status" value="1"/>
</dbReference>
<dbReference type="Proteomes" id="UP000198571">
    <property type="component" value="Unassembled WGS sequence"/>
</dbReference>
<evidence type="ECO:0000256" key="1">
    <source>
        <dbReference type="ARBA" id="ARBA00000077"/>
    </source>
</evidence>
<keyword evidence="13 14" id="KW-0464">Manganese</keyword>
<proteinExistence type="inferred from homology"/>
<keyword evidence="11 14" id="KW-0255">Endonuclease</keyword>
<evidence type="ECO:0000313" key="18">
    <source>
        <dbReference type="EMBL" id="SER61643.1"/>
    </source>
</evidence>
<dbReference type="HAMAP" id="MF_00052_B">
    <property type="entry name" value="RNase_HII_B"/>
    <property type="match status" value="1"/>
</dbReference>
<protein>
    <recommendedName>
        <fullName evidence="7 14">Ribonuclease HII</fullName>
        <shortName evidence="14">RNase HII</shortName>
        <ecNumber evidence="6 14">3.1.26.4</ecNumber>
    </recommendedName>
</protein>
<dbReference type="OrthoDB" id="9803420at2"/>
<dbReference type="EMBL" id="FOGT01000002">
    <property type="protein sequence ID" value="SER61643.1"/>
    <property type="molecule type" value="Genomic_DNA"/>
</dbReference>
<evidence type="ECO:0000256" key="11">
    <source>
        <dbReference type="ARBA" id="ARBA00022759"/>
    </source>
</evidence>
<dbReference type="RefSeq" id="WP_093047609.1">
    <property type="nucleotide sequence ID" value="NZ_FOGT01000002.1"/>
</dbReference>
<dbReference type="PANTHER" id="PTHR10954">
    <property type="entry name" value="RIBONUCLEASE H2 SUBUNIT A"/>
    <property type="match status" value="1"/>
</dbReference>
<comment type="similarity">
    <text evidence="5 14 16">Belongs to the RNase HII family.</text>
</comment>
<dbReference type="PANTHER" id="PTHR10954:SF18">
    <property type="entry name" value="RIBONUCLEASE HII"/>
    <property type="match status" value="1"/>
</dbReference>
<dbReference type="InterPro" id="IPR012337">
    <property type="entry name" value="RNaseH-like_sf"/>
</dbReference>
<dbReference type="Gene3D" id="3.30.420.10">
    <property type="entry name" value="Ribonuclease H-like superfamily/Ribonuclease H"/>
    <property type="match status" value="1"/>
</dbReference>